<evidence type="ECO:0000256" key="1">
    <source>
        <dbReference type="ARBA" id="ARBA00004245"/>
    </source>
</evidence>
<dbReference type="GO" id="GO:0005874">
    <property type="term" value="C:microtubule"/>
    <property type="evidence" value="ECO:0007669"/>
    <property type="project" value="UniProtKB-KW"/>
</dbReference>
<dbReference type="InterPro" id="IPR024317">
    <property type="entry name" value="Dynein_heavy_chain_D4_dom"/>
</dbReference>
<dbReference type="InterPro" id="IPR013602">
    <property type="entry name" value="Dynein_heavy_linker"/>
</dbReference>
<keyword evidence="11" id="KW-0206">Cytoskeleton</keyword>
<dbReference type="FunFam" id="1.20.140.100:FF:000002">
    <property type="entry name" value="Cytoplasmic dynein heavy chain 1"/>
    <property type="match status" value="1"/>
</dbReference>
<dbReference type="FunFam" id="1.20.1270.280:FF:000004">
    <property type="entry name" value="Cytoplasmic dynein heavy chain 2"/>
    <property type="match status" value="1"/>
</dbReference>
<evidence type="ECO:0000256" key="5">
    <source>
        <dbReference type="ARBA" id="ARBA00022737"/>
    </source>
</evidence>
<dbReference type="FunFam" id="1.10.287.2620:FF:000001">
    <property type="entry name" value="Cytoplasmic dynein heavy chain 1"/>
    <property type="match status" value="1"/>
</dbReference>
<keyword evidence="9 13" id="KW-0175">Coiled coil</keyword>
<dbReference type="Gene3D" id="1.20.920.30">
    <property type="match status" value="1"/>
</dbReference>
<dbReference type="Pfam" id="PF12774">
    <property type="entry name" value="AAA_6"/>
    <property type="match status" value="1"/>
</dbReference>
<comment type="caution">
    <text evidence="16">The sequence shown here is derived from an EMBL/GenBank/DDBJ whole genome shotgun (WGS) entry which is preliminary data.</text>
</comment>
<evidence type="ECO:0000256" key="6">
    <source>
        <dbReference type="ARBA" id="ARBA00022741"/>
    </source>
</evidence>
<dbReference type="CDD" id="cd00009">
    <property type="entry name" value="AAA"/>
    <property type="match status" value="2"/>
</dbReference>
<keyword evidence="4" id="KW-0493">Microtubule</keyword>
<dbReference type="Gene3D" id="1.10.287.2620">
    <property type="match status" value="1"/>
</dbReference>
<dbReference type="Gene3D" id="1.20.920.20">
    <property type="match status" value="1"/>
</dbReference>
<evidence type="ECO:0000256" key="13">
    <source>
        <dbReference type="SAM" id="Coils"/>
    </source>
</evidence>
<dbReference type="GO" id="GO:0007018">
    <property type="term" value="P:microtubule-based movement"/>
    <property type="evidence" value="ECO:0007669"/>
    <property type="project" value="InterPro"/>
</dbReference>
<dbReference type="InterPro" id="IPR042222">
    <property type="entry name" value="Dynein_2_N"/>
</dbReference>
<dbReference type="Gene3D" id="6.10.140.1060">
    <property type="match status" value="1"/>
</dbReference>
<dbReference type="FunFam" id="3.40.50.300:FF:000373">
    <property type="entry name" value="Cytoplasmic dynein heavy chain 2"/>
    <property type="match status" value="1"/>
</dbReference>
<dbReference type="Proteomes" id="UP000663829">
    <property type="component" value="Unassembled WGS sequence"/>
</dbReference>
<feature type="coiled-coil region" evidence="13">
    <location>
        <begin position="576"/>
        <end position="603"/>
    </location>
</feature>
<keyword evidence="3" id="KW-0963">Cytoplasm</keyword>
<dbReference type="Gene3D" id="1.10.8.720">
    <property type="entry name" value="Region D6 of dynein motor"/>
    <property type="match status" value="1"/>
</dbReference>
<dbReference type="FunFam" id="1.10.8.1220:FF:000002">
    <property type="entry name" value="cytoplasmic dynein 1 heavy chain 1-like"/>
    <property type="match status" value="1"/>
</dbReference>
<dbReference type="Proteomes" id="UP000681722">
    <property type="component" value="Unassembled WGS sequence"/>
</dbReference>
<dbReference type="SUPFAM" id="SSF52540">
    <property type="entry name" value="P-loop containing nucleoside triphosphate hydrolases"/>
    <property type="match status" value="4"/>
</dbReference>
<dbReference type="InterPro" id="IPR041658">
    <property type="entry name" value="AAA_lid_11"/>
</dbReference>
<evidence type="ECO:0000256" key="8">
    <source>
        <dbReference type="ARBA" id="ARBA00023017"/>
    </source>
</evidence>
<dbReference type="InterPro" id="IPR043157">
    <property type="entry name" value="Dynein_AAA1S"/>
</dbReference>
<keyword evidence="18" id="KW-1185">Reference proteome</keyword>
<evidence type="ECO:0000313" key="18">
    <source>
        <dbReference type="Proteomes" id="UP000663829"/>
    </source>
</evidence>
<sequence length="4751" mass="549077">MATDDSVTSDLNSSLTGTSVGGSQSPTSVQLADIDTFTAYLKRVCAPILDSSVESQYDIDRLFSDKQSVDCIKKFISDIQCQTLLVSKTATIKDDDVVTTTSSATTSGSSSDAASNEIINQQEQQPSYVLSTEVHYINPKMISIAILKRGQLIENDKKYHTQLRIMNLVDSSPYETLHAYVSHVIGPYFKSYVRESGKGERDGDKMAPTMEKKISELEMGLLHLQQNIEIPEVNLIIHPIVAQVVQKCAEEQRRPKVDDFNDFLTQTEFLNSLQSHVNRWVREIQKVTKLDKDPMKGSTLQEISFWLNLERSLNRIQEKRDSLEVQLTFDILKTAKRFHATVGFDTDTGLKPALETVKDHSLLMKDFPLNDLLSANELDKIRQALTTIFQHLKKLKNSRYPVNRAGRLMEAVSQDLTQQMLKVLNTYRLMHISYVDFERILQSCAEVFTTWDDEFERLQTQVREQSRRARTTDMRMAWRVTLVHKKLQARLEHMKKFRKQHEQLRSVIDRVLRPITETAQALTTVQSPSADDSDSTANSVSTTTSSSLDINAIDEVHLAYESCKEIDALDLSKEGQDAWEAAMKRYDARIDRVEARITSLLRDQLGTAKNANEMFRIFSRFNELFVRQHIGGAIKEYQTQLIQRVKDDIESLHEKFKQQYAHSKSYKISRCNDLPPVSGSIIWAKQIEKQLLTYLRRVEHVLGKGWENHVEGQRLKQDGDNFRNKLNTQQLFEEWCKTVTQKNHGLTGKIFATETTRTPNGPITRLKVNFSPEIIMLSKEVRNIRVLGFRVPLPIINKSHQANVLYPFAVSLIESVRTYDNAIAKLADSPSSQLLVASLKRDIQNHISEGASYVWESYRLEPFVHKFSEAIYNFQERVDELINVESIIELELKSLDTCVYKQQSFTDILAKIQRCVDDLSLRLYSNLQQWVQQLDEQIEKKLAHRLYLGIQQWTIVLKKNPGDDDQHQQHKGDRYHMVNGERQGSFYADDDDYGQVPTTPSTLSHPQLELLPVIKTLLHQIRTSNQLLYIDPPINDARHQLISQLYDYEGIVINQKRIAHSRYQIGVETESEYKTTFKNLLTKLPTSAGSSKVLEDAYEQIELLIQLASDYVSTWLDFQSLWDLQTDQLYARLGKDLHLWMQCLNDMKDSRKTFDTQETLKHFGPISIDYNKVQTKVTMKYDSWHKEVLSKFGQMLSDDMHEFHSHVSKARNDLESQSLEASTTAEAVGVITYVQNLKRKMKTWEKQVDEYKEAQKILERQRYQFPSNWLYVDNIDGEWGAFNEILQRKNSSIQNQVVTLRNKIVQEDKIVETKTNDLLQEWERDKPVAGHFSPNDALQQLSTYDSKLLRLKEERDNIIRAKEALELNETISQESLKNRERVQVAIEELSDLKGVWQELSSIWKQISELKDKQWMSIQPRKLRSSLEELLQQLQNLPQRLRQYESYQHVKNVLQGYLKVNILVVELKSEALKERHWKQLMRRMSVLWNLNDMTLGQIWSIDLQRHEPIIREIITIAQGEKALEEFLKQVSEIWKTYQLELISYQQKCKVIRGWDDLFNKIKEHINSITAMKLSPYFKEFEEEASVWEDRLNRINTLFDVWIDVQRRWVYLDGIFGSSVDIKHLLPVETSRFQSVSTEFLGLMKRVQKSPLVMDVLNVQGVLKTLERLAELLAKIQKALGEYLERERASFPRFYFVGDEDLLEIIGNSKNIVRLQKHFKKMFAGIHSIQLNEDSTIVEGIISKEGEYVQFLTPVNIIEHPKINEWLTLIETEMRNTLALLLAQSVQESRGQQQQIEREQYLKWLDKYQAQLVTLSVQIQWSENVESALKQIEQSNKPSMEPLERVLSTIEMTLNVLADAVLHEQPPVRRRKLEHLIIEYVHQRDVIRTLIQQKCLSNKNFLWLAQMRFYFDPKQSTILQQLTIQMANAKFHYGFEYLGIQEKLVQTPLTDRCYLTMTQALEARLGGSPFGPAGTGKTESVKALGNQLGRFVLVFNCDETFDFQAMGRIFVGLCQVGAWGCFDEFNRLEERMLSAVSQQIQTIQEALKELTNPERKSSEIKIELVSKQVTVSPDMAIFITMNPDYAGRSNLPDNLKKLFRSLAMTQPDQILIAQVMLYSQGFRLAEKLAQKIVPFFKLCNEQLSNQSHYDFGLRSLKNVLVMAGNIKREKIQKVREEKRANNEQVDEGKIAETLPEQEILIQSIMESFVPRLVAEDLPLLSSLLSDVFPGVKYNRGELKELKEEIVKVCDEMNLVCSDKDQSGSLWLEKVLQLYQITNLNHGLMMVGPPGSGKSSAWRVLLKALERLEKVEGVAHVIDPKAISKDALYGTLDPNTREWTDGLFTHVLRKIIDNVRGELTKRQWIIFDGDVDPEWVENLNSVLDDNKLLTLPNGERLNLPTNVRIMFEVQDLRYATLATVSRCGMVWFSEDVLSLDMIFENYFRKVKNVPVSGEESGEDVDFKIPSSDVSTSSPTTDDSPSQSPTINLQRVLAAILRPSFLQDGLVIKALQYALQQEHIMDFTRLRALNSLFSMLNQAIRNILRYNHTHQDFHMAQQQMELYITRWLIYSLLWSFVGDCKSKIRYDFGEYLRAITTIQMPTNPAIPVIDYEVTMDGEWSQWISKVPLVEIETHRVASPDLVIPTIDTIRHETLLNTWLAEHKPLVLCGPPGSGKTMTLFSALRALPEYEVVGLNFSSATTPELMLKTFDHYCEYRRTPNGVVLSPIQLNNWIIVFCDEINLPDEDKYGTQRIISFIRQILEHGGFYRTSDQQWVKLERIQFVGACNPPTDPGRKPLSHRFLRHVPVIYVDYPGELSLKQIYGTFNRAMLRIIPPLKPYADALTNAMVEFYLLSQEHFTVDMQPHYIYSPREMTRWVRGLYEALRPLETLTIEGLVRLWAHEALRLFQDRLVQPEERQWTEEHIDMIARKHFINIDFHTALARPILYSNWLSKDYLPIEQEKLREYVKARLKVFYEEELDVQLVLFNEVLDHVLRIDRVFRQPQGHVLLIGVSGSGKTTLSRFVAWINGLNVFQIKVHNRYSSAEFDEDLRNVLRRSGCKGERIAFILDESNMLDSSFLERMNTLLANGEVPGLFEGDEFTTLMTQCKEGAQRDGLMLNSQEELYKWFTNEVIKNLHVVFTMNPSSEGLKDRASTSPALFNRCVLNWMGDWSLQALHQVGKEFTQNIDLESSSSTSKTQNDREAVNQAYVYVHQTLQQANIKIQKKGGRTMFITPRHFIDFINHFVKLYREKRSNLEDEQLHLNKGLDKIRETMKDVEQLQKSLAIKRNELEQKNTAANLKLKDMIKDQQEAEKQKLTSQELQTKLQHQLAEIATNKQQVQSQLENVEPAVIEAQQAVKGIKRQHLVEIRNLPNPPPLVKLALEAICLLLDQETTDWKMIRGVIMKDDFINTIIQFKTENVSGDVREKMQSRYISNPEFTYDKVNRASQACGPMVKWARAQLEYADMLHQVEPLRNKLLGLENDASLNKQKADDLIGKIENLERSITKYKSEYAELISEAQAIKTDLNTVEAKVDRSVALLKSLLNEQQRWEQASESFQTQMSTMVGDVLLCSAFMAYAGYYDQIMRQQLFNTWTNHLEQSKINYHKGLARVEYLSNADERLRWQANSLPIDDLCTENAIMLKRFNRFPLIIDPSGQAAEFIMHEYKDKKITKTSFLDDSFRKNLESALRFGNPLVVQDVERYDPILNPVLNREVRRTGGRTLITIGDQDIDLSPAFVIFLFTRDPSVEFPPDICSRVTFVNFTVTRASLQSQCLSQVLKQERPDVDEKRRDLLKLQGEFQQRLRHLEKDLLESLNNVKGRILDDDTIITRLETLKKEAADVTKKVQDTNQVMKEIETVSKQYFTLSVACSSIYFTMESLNQIHFLYQYSLQFFLEMFNATFTENVHLTNKTDYNERLQIITFDLFQMIYTRIALGMLHEDRIVLALLLARIYLKSIQTEPNYEDEFDILIRGNSDTTLDEKQVQQQRQQQQSKASEGLTAKQTESMLKLSKLPAFKSLQSQVLSNPDFPKWIDEINPELKVPQLWLELTPLTNIGKQFHRLLMVQVFRPDRLLSMARIFVSTVFGEQFLSEADQVLDLGPIVEKEIQSTKPILMCSVPGYDASGRVEDLATQMNQQIISIAMGSAEGFSQAENAIAASARNGRWVLLKNVHLAPQWLITLEKRLHAMPSHQSFRLFLSMEIHPKLPSNLLRMGRIFVHEPAPGIRANLQRTFSTIPTQRMNRIPNERSRIYFLLAWFHAIIQERLRYVPLGWSKMYEFTEADLKCALDTIDTWLDMISMGRTNLPLDKIPWEALRTLMSQCIYGGRIDNPFDQRLLNAFLTKLFSLTSLSSDMKLIVEEQDDALTRGKQGQSPVILTMPDGIRREQFVQWIENSLKNLIQQPSWLGLPNNAEVVLLTNRARETLTKLLKMSSVMNQDEDDEELDIIFSTSVNDEKDSKQKSKSKIGVEEGDTRPTWMKQLDVSCKTWLKLLPDKVTQMRRTQENIKDPLFRFFEREVNIGAKLLQVIQSDLKDVCNVCELKKKQTNYHRNLISELIRGVIPQSWKRYTVPKTLTVVQWITDFSDRVKQLEKISTMVTEQGYKSLKACSIWLGGLFTPEAYVTATRQWVAQISMWSLEELVLEVVIQDSKDSTSPLLDDCSFAVTGLRLQGAQCKSNKINLSSSISTELNLTIFKWIRSPPGTIKQHQNRITLPVYLNPTRSELLFTIDLEPIDSSLTEFDFYERGVAIVTSQIA</sequence>
<proteinExistence type="inferred from homology"/>
<dbReference type="Gene3D" id="1.20.140.100">
    <property type="entry name" value="Dynein heavy chain, N-terminal domain 2"/>
    <property type="match status" value="1"/>
</dbReference>
<dbReference type="InterPro" id="IPR013594">
    <property type="entry name" value="Dynein_heavy_tail"/>
</dbReference>
<comment type="similarity">
    <text evidence="2">Belongs to the dynein heavy chain family.</text>
</comment>
<dbReference type="FunFam" id="1.10.8.710:FF:000005">
    <property type="entry name" value="Cytoplasmic dynein heavy chain 1"/>
    <property type="match status" value="1"/>
</dbReference>
<dbReference type="Pfam" id="PF17852">
    <property type="entry name" value="Dynein_AAA_lid"/>
    <property type="match status" value="1"/>
</dbReference>
<evidence type="ECO:0000256" key="9">
    <source>
        <dbReference type="ARBA" id="ARBA00023054"/>
    </source>
</evidence>
<dbReference type="FunFam" id="1.10.8.720:FF:000003">
    <property type="entry name" value="Cytoplasmic dynein heavy chain 2"/>
    <property type="match status" value="1"/>
</dbReference>
<dbReference type="Pfam" id="PF12777">
    <property type="entry name" value="MT"/>
    <property type="match status" value="1"/>
</dbReference>
<feature type="coiled-coil region" evidence="13">
    <location>
        <begin position="3266"/>
        <end position="3311"/>
    </location>
</feature>
<dbReference type="InterPro" id="IPR027417">
    <property type="entry name" value="P-loop_NTPase"/>
</dbReference>
<dbReference type="InterPro" id="IPR024743">
    <property type="entry name" value="Dynein_HC_stalk"/>
</dbReference>
<protein>
    <recommendedName>
        <fullName evidence="12">Dynein heavy chain, cytosolic</fullName>
    </recommendedName>
</protein>
<dbReference type="OrthoDB" id="14187at2759"/>
<dbReference type="InterPro" id="IPR003593">
    <property type="entry name" value="AAA+_ATPase"/>
</dbReference>
<dbReference type="GO" id="GO:0008569">
    <property type="term" value="F:minus-end-directed microtubule motor activity"/>
    <property type="evidence" value="ECO:0007669"/>
    <property type="project" value="InterPro"/>
</dbReference>
<dbReference type="Gene3D" id="1.10.8.710">
    <property type="match status" value="1"/>
</dbReference>
<feature type="domain" description="AAA+ ATPase" evidence="15">
    <location>
        <begin position="1964"/>
        <end position="2106"/>
    </location>
</feature>
<dbReference type="Gene3D" id="1.20.1270.280">
    <property type="match status" value="1"/>
</dbReference>
<dbReference type="InterPro" id="IPR041228">
    <property type="entry name" value="Dynein_C"/>
</dbReference>
<dbReference type="Gene3D" id="1.10.8.1220">
    <property type="match status" value="1"/>
</dbReference>
<dbReference type="GO" id="GO:0005858">
    <property type="term" value="C:axonemal dynein complex"/>
    <property type="evidence" value="ECO:0007669"/>
    <property type="project" value="TreeGrafter"/>
</dbReference>
<evidence type="ECO:0000256" key="2">
    <source>
        <dbReference type="ARBA" id="ARBA00008887"/>
    </source>
</evidence>
<dbReference type="Gene3D" id="3.10.490.20">
    <property type="match status" value="1"/>
</dbReference>
<dbReference type="SMART" id="SM00382">
    <property type="entry name" value="AAA"/>
    <property type="match status" value="4"/>
</dbReference>
<evidence type="ECO:0000313" key="16">
    <source>
        <dbReference type="EMBL" id="CAF0881645.1"/>
    </source>
</evidence>
<keyword evidence="8" id="KW-0243">Dynein</keyword>
<organism evidence="16 18">
    <name type="scientific">Didymodactylos carnosus</name>
    <dbReference type="NCBI Taxonomy" id="1234261"/>
    <lineage>
        <taxon>Eukaryota</taxon>
        <taxon>Metazoa</taxon>
        <taxon>Spiralia</taxon>
        <taxon>Gnathifera</taxon>
        <taxon>Rotifera</taxon>
        <taxon>Eurotatoria</taxon>
        <taxon>Bdelloidea</taxon>
        <taxon>Philodinida</taxon>
        <taxon>Philodinidae</taxon>
        <taxon>Didymodactylos</taxon>
    </lineage>
</organism>
<feature type="region of interest" description="Disordered" evidence="14">
    <location>
        <begin position="3976"/>
        <end position="3998"/>
    </location>
</feature>
<dbReference type="Pfam" id="PF08393">
    <property type="entry name" value="DHC_N2"/>
    <property type="match status" value="1"/>
</dbReference>
<dbReference type="InterPro" id="IPR042228">
    <property type="entry name" value="Dynein_linker_3"/>
</dbReference>
<feature type="coiled-coil region" evidence="13">
    <location>
        <begin position="3488"/>
        <end position="3557"/>
    </location>
</feature>
<dbReference type="Pfam" id="PF18198">
    <property type="entry name" value="AAA_lid_11"/>
    <property type="match status" value="1"/>
</dbReference>
<dbReference type="InterPro" id="IPR026983">
    <property type="entry name" value="DHC"/>
</dbReference>
<dbReference type="Gene3D" id="1.10.472.130">
    <property type="match status" value="1"/>
</dbReference>
<feature type="region of interest" description="Disordered" evidence="14">
    <location>
        <begin position="1"/>
        <end position="27"/>
    </location>
</feature>
<dbReference type="FunFam" id="1.20.920.20:FF:000002">
    <property type="entry name" value="Cytoplasmic dynein 1 heavy chain"/>
    <property type="match status" value="1"/>
</dbReference>
<feature type="region of interest" description="Disordered" evidence="14">
    <location>
        <begin position="2449"/>
        <end position="2481"/>
    </location>
</feature>
<feature type="domain" description="AAA+ ATPase" evidence="15">
    <location>
        <begin position="2999"/>
        <end position="3165"/>
    </location>
</feature>
<accession>A0A813YAW9</accession>
<keyword evidence="10" id="KW-0505">Motor protein</keyword>
<dbReference type="Pfam" id="PF03028">
    <property type="entry name" value="Dynein_heavy"/>
    <property type="match status" value="1"/>
</dbReference>
<feature type="region of interest" description="Disordered" evidence="14">
    <location>
        <begin position="522"/>
        <end position="544"/>
    </location>
</feature>
<evidence type="ECO:0000256" key="3">
    <source>
        <dbReference type="ARBA" id="ARBA00022490"/>
    </source>
</evidence>
<gene>
    <name evidence="16" type="ORF">GPM918_LOCUS7643</name>
    <name evidence="17" type="ORF">SRO942_LOCUS7643</name>
</gene>
<dbReference type="Pfam" id="PF18199">
    <property type="entry name" value="Dynein_C"/>
    <property type="match status" value="1"/>
</dbReference>
<dbReference type="FunFam" id="3.40.50.300:FF:000122">
    <property type="entry name" value="Cytoplasmic dynein 1 heavy chain"/>
    <property type="match status" value="1"/>
</dbReference>
<evidence type="ECO:0000256" key="10">
    <source>
        <dbReference type="ARBA" id="ARBA00023175"/>
    </source>
</evidence>
<dbReference type="InterPro" id="IPR041466">
    <property type="entry name" value="Dynein_AAA5_ext"/>
</dbReference>
<dbReference type="InterPro" id="IPR035699">
    <property type="entry name" value="AAA_6"/>
</dbReference>
<dbReference type="Pfam" id="PF08385">
    <property type="entry name" value="DHC_N1"/>
    <property type="match status" value="1"/>
</dbReference>
<dbReference type="Pfam" id="PF22597">
    <property type="entry name" value="DYN_lid"/>
    <property type="match status" value="1"/>
</dbReference>
<dbReference type="FunFam" id="3.40.50.300:FF:000517">
    <property type="entry name" value="Cytoplasmic dynein heavy chain 1"/>
    <property type="match status" value="1"/>
</dbReference>
<dbReference type="InterPro" id="IPR054354">
    <property type="entry name" value="DYNC2H1-like_lid"/>
</dbReference>
<evidence type="ECO:0000259" key="15">
    <source>
        <dbReference type="SMART" id="SM00382"/>
    </source>
</evidence>
<dbReference type="InterPro" id="IPR004273">
    <property type="entry name" value="Dynein_heavy_D6_P-loop"/>
</dbReference>
<feature type="compositionally biased region" description="Low complexity" evidence="14">
    <location>
        <begin position="527"/>
        <end position="544"/>
    </location>
</feature>
<dbReference type="Pfam" id="PF12775">
    <property type="entry name" value="AAA_7"/>
    <property type="match status" value="1"/>
</dbReference>
<dbReference type="InterPro" id="IPR042219">
    <property type="entry name" value="AAA_lid_11_sf"/>
</dbReference>
<dbReference type="InterPro" id="IPR043160">
    <property type="entry name" value="Dynein_C_barrel"/>
</dbReference>
<dbReference type="FunFam" id="3.20.180.20:FF:000002">
    <property type="entry name" value="Cytoplasmic dynein heavy chain 1"/>
    <property type="match status" value="1"/>
</dbReference>
<feature type="domain" description="AAA+ ATPase" evidence="15">
    <location>
        <begin position="2657"/>
        <end position="2807"/>
    </location>
</feature>
<evidence type="ECO:0000256" key="11">
    <source>
        <dbReference type="ARBA" id="ARBA00023212"/>
    </source>
</evidence>
<name>A0A813YAW9_9BILA</name>
<comment type="subcellular location">
    <subcellularLocation>
        <location evidence="1">Cytoplasm</location>
        <location evidence="1">Cytoskeleton</location>
    </subcellularLocation>
</comment>
<dbReference type="FunFam" id="3.40.50.300:FF:000071">
    <property type="entry name" value="Cytoplasmic dynein heavy chain 1"/>
    <property type="match status" value="1"/>
</dbReference>
<keyword evidence="5" id="KW-0677">Repeat</keyword>
<dbReference type="InterPro" id="IPR035706">
    <property type="entry name" value="AAA_9"/>
</dbReference>
<feature type="coiled-coil region" evidence="13">
    <location>
        <begin position="1234"/>
        <end position="1303"/>
    </location>
</feature>
<evidence type="ECO:0000313" key="17">
    <source>
        <dbReference type="EMBL" id="CAF3667750.1"/>
    </source>
</evidence>
<feature type="compositionally biased region" description="Low complexity" evidence="14">
    <location>
        <begin position="2462"/>
        <end position="2481"/>
    </location>
</feature>
<dbReference type="PANTHER" id="PTHR46532:SF13">
    <property type="entry name" value="CYTOPLASMIC DYNEIN 1 HEAVY CHAIN 1"/>
    <property type="match status" value="1"/>
</dbReference>
<dbReference type="FunFam" id="3.10.490.20:FF:000004">
    <property type="entry name" value="Cytoplasmic dynein heavy chain 2"/>
    <property type="match status" value="1"/>
</dbReference>
<dbReference type="PANTHER" id="PTHR46532">
    <property type="entry name" value="MALE FERTILITY FACTOR KL5"/>
    <property type="match status" value="1"/>
</dbReference>
<dbReference type="Gene3D" id="3.20.180.20">
    <property type="entry name" value="Dynein heavy chain, N-terminal domain 2"/>
    <property type="match status" value="1"/>
</dbReference>
<dbReference type="EMBL" id="CAJOBC010001263">
    <property type="protein sequence ID" value="CAF3667750.1"/>
    <property type="molecule type" value="Genomic_DNA"/>
</dbReference>
<evidence type="ECO:0000256" key="4">
    <source>
        <dbReference type="ARBA" id="ARBA00022701"/>
    </source>
</evidence>
<dbReference type="FunFam" id="1.20.58.1120:FF:000003">
    <property type="entry name" value="Cytoplasmic dynein heavy chain 1"/>
    <property type="match status" value="1"/>
</dbReference>
<reference evidence="16" key="1">
    <citation type="submission" date="2021-02" db="EMBL/GenBank/DDBJ databases">
        <authorList>
            <person name="Nowell W R."/>
        </authorList>
    </citation>
    <scope>NUCLEOTIDE SEQUENCE</scope>
</reference>
<feature type="domain" description="AAA+ ATPase" evidence="15">
    <location>
        <begin position="2277"/>
        <end position="2428"/>
    </location>
</feature>
<dbReference type="Gene3D" id="3.40.50.300">
    <property type="entry name" value="P-loop containing nucleotide triphosphate hydrolases"/>
    <property type="match status" value="5"/>
</dbReference>
<dbReference type="GO" id="GO:0045505">
    <property type="term" value="F:dynein intermediate chain binding"/>
    <property type="evidence" value="ECO:0007669"/>
    <property type="project" value="InterPro"/>
</dbReference>
<keyword evidence="6" id="KW-0547">Nucleotide-binding</keyword>
<dbReference type="EMBL" id="CAJNOQ010001263">
    <property type="protein sequence ID" value="CAF0881645.1"/>
    <property type="molecule type" value="Genomic_DNA"/>
</dbReference>
<dbReference type="Gene3D" id="1.20.58.1120">
    <property type="match status" value="1"/>
</dbReference>
<evidence type="ECO:0000256" key="7">
    <source>
        <dbReference type="ARBA" id="ARBA00022840"/>
    </source>
</evidence>
<keyword evidence="7" id="KW-0067">ATP-binding</keyword>
<dbReference type="GO" id="GO:0005524">
    <property type="term" value="F:ATP binding"/>
    <property type="evidence" value="ECO:0007669"/>
    <property type="project" value="UniProtKB-KW"/>
</dbReference>
<evidence type="ECO:0000256" key="14">
    <source>
        <dbReference type="SAM" id="MobiDB-lite"/>
    </source>
</evidence>
<dbReference type="Pfam" id="PF12780">
    <property type="entry name" value="AAA_8"/>
    <property type="match status" value="1"/>
</dbReference>
<dbReference type="FunFam" id="1.20.920.30:FF:000001">
    <property type="entry name" value="Cytoplasmic dynein heavy chain 1"/>
    <property type="match status" value="1"/>
</dbReference>
<dbReference type="Pfam" id="PF12781">
    <property type="entry name" value="AAA_9"/>
    <property type="match status" value="1"/>
</dbReference>
<evidence type="ECO:0000256" key="12">
    <source>
        <dbReference type="ARBA" id="ARBA00033439"/>
    </source>
</evidence>
<dbReference type="FunFam" id="1.10.472.130:FF:000002">
    <property type="entry name" value="Cytoplasmic dynein heavy chain 1"/>
    <property type="match status" value="1"/>
</dbReference>
<dbReference type="GO" id="GO:0051959">
    <property type="term" value="F:dynein light intermediate chain binding"/>
    <property type="evidence" value="ECO:0007669"/>
    <property type="project" value="InterPro"/>
</dbReference>